<dbReference type="SUPFAM" id="SSF116878">
    <property type="entry name" value="TrmE connector domain"/>
    <property type="match status" value="1"/>
</dbReference>
<dbReference type="GO" id="GO:0003924">
    <property type="term" value="F:GTPase activity"/>
    <property type="evidence" value="ECO:0007669"/>
    <property type="project" value="UniProtKB-UniRule"/>
</dbReference>
<dbReference type="PANTHER" id="PTHR42714:SF2">
    <property type="entry name" value="TRNA MODIFICATION GTPASE GTPBP3, MITOCHONDRIAL"/>
    <property type="match status" value="1"/>
</dbReference>
<dbReference type="Proteomes" id="UP000048984">
    <property type="component" value="Unassembled WGS sequence"/>
</dbReference>
<protein>
    <recommendedName>
        <fullName evidence="8">tRNA modification GTPase MnmE</fullName>
        <ecNumber evidence="8">3.6.-.-</ecNumber>
    </recommendedName>
</protein>
<dbReference type="PANTHER" id="PTHR42714">
    <property type="entry name" value="TRNA MODIFICATION GTPASE GTPBP3"/>
    <property type="match status" value="1"/>
</dbReference>
<dbReference type="Gene3D" id="3.30.1360.120">
    <property type="entry name" value="Probable tRNA modification gtpase trme, domain 1"/>
    <property type="match status" value="1"/>
</dbReference>
<evidence type="ECO:0000256" key="7">
    <source>
        <dbReference type="ARBA" id="ARBA00023134"/>
    </source>
</evidence>
<keyword evidence="8" id="KW-0479">Metal-binding</keyword>
<keyword evidence="4 8" id="KW-0378">Hydrolase</keyword>
<dbReference type="FunFam" id="3.30.1360.120:FF:000007">
    <property type="entry name" value="tRNA modification GTPase GTPBP3, mitochondrial"/>
    <property type="match status" value="1"/>
</dbReference>
<keyword evidence="5 8" id="KW-0460">Magnesium</keyword>
<evidence type="ECO:0000256" key="8">
    <source>
        <dbReference type="HAMAP-Rule" id="MF_00379"/>
    </source>
</evidence>
<dbReference type="InterPro" id="IPR027368">
    <property type="entry name" value="MnmE_dom2"/>
</dbReference>
<dbReference type="Pfam" id="PF10396">
    <property type="entry name" value="TrmE_N"/>
    <property type="match status" value="1"/>
</dbReference>
<accession>A0A0P6VWW5</accession>
<proteinExistence type="inferred from homology"/>
<dbReference type="InterPro" id="IPR031168">
    <property type="entry name" value="G_TrmE"/>
</dbReference>
<feature type="binding site" evidence="8">
    <location>
        <begin position="247"/>
        <end position="253"/>
    </location>
    <ligand>
        <name>GTP</name>
        <dbReference type="ChEBI" id="CHEBI:37565"/>
    </ligand>
</feature>
<feature type="binding site" evidence="8">
    <location>
        <position position="253"/>
    </location>
    <ligand>
        <name>Mg(2+)</name>
        <dbReference type="ChEBI" id="CHEBI:18420"/>
    </ligand>
</feature>
<dbReference type="InterPro" id="IPR006073">
    <property type="entry name" value="GTP-bd"/>
</dbReference>
<evidence type="ECO:0000256" key="5">
    <source>
        <dbReference type="ARBA" id="ARBA00022842"/>
    </source>
</evidence>
<dbReference type="Pfam" id="PF01926">
    <property type="entry name" value="MMR_HSR1"/>
    <property type="match status" value="1"/>
</dbReference>
<feature type="domain" description="TrmE-type G" evidence="10">
    <location>
        <begin position="218"/>
        <end position="397"/>
    </location>
</feature>
<dbReference type="InterPro" id="IPR018948">
    <property type="entry name" value="GTP-bd_TrmE_N"/>
</dbReference>
<dbReference type="HAMAP" id="MF_00379">
    <property type="entry name" value="GTPase_MnmE"/>
    <property type="match status" value="1"/>
</dbReference>
<dbReference type="Gene3D" id="1.20.120.430">
    <property type="entry name" value="tRNA modification GTPase MnmE domain 2"/>
    <property type="match status" value="1"/>
</dbReference>
<dbReference type="GO" id="GO:0002098">
    <property type="term" value="P:tRNA wobble uridine modification"/>
    <property type="evidence" value="ECO:0007669"/>
    <property type="project" value="TreeGrafter"/>
</dbReference>
<comment type="cofactor">
    <cofactor evidence="8">
        <name>K(+)</name>
        <dbReference type="ChEBI" id="CHEBI:29103"/>
    </cofactor>
    <text evidence="8">Binds 1 potassium ion per subunit.</text>
</comment>
<evidence type="ECO:0000256" key="4">
    <source>
        <dbReference type="ARBA" id="ARBA00022801"/>
    </source>
</evidence>
<dbReference type="InterPro" id="IPR004520">
    <property type="entry name" value="GTPase_MnmE"/>
</dbReference>
<dbReference type="Gene3D" id="3.40.50.300">
    <property type="entry name" value="P-loop containing nucleotide triphosphate hydrolases"/>
    <property type="match status" value="1"/>
</dbReference>
<dbReference type="InterPro" id="IPR005225">
    <property type="entry name" value="Small_GTP-bd"/>
</dbReference>
<feature type="binding site" evidence="8">
    <location>
        <begin position="272"/>
        <end position="275"/>
    </location>
    <ligand>
        <name>GTP</name>
        <dbReference type="ChEBI" id="CHEBI:37565"/>
    </ligand>
</feature>
<evidence type="ECO:0000256" key="2">
    <source>
        <dbReference type="ARBA" id="ARBA00022694"/>
    </source>
</evidence>
<dbReference type="CDD" id="cd14858">
    <property type="entry name" value="TrmE_N"/>
    <property type="match status" value="1"/>
</dbReference>
<dbReference type="NCBIfam" id="NF003661">
    <property type="entry name" value="PRK05291.1-3"/>
    <property type="match status" value="1"/>
</dbReference>
<dbReference type="GO" id="GO:0005737">
    <property type="term" value="C:cytoplasm"/>
    <property type="evidence" value="ECO:0007669"/>
    <property type="project" value="UniProtKB-SubCell"/>
</dbReference>
<dbReference type="STRING" id="665126.ABB55_13565"/>
<sequence>MSRRDETIFALSSGALPSGVAVVRLSGPESGAAVTALVGQWPEPRRAALRTLRAGDGSVIDRGLVLWLPGPASFTGEDMAEFQVHGGPAVVAALLARLADLPRLRAAEPGEFTRRAFLAGRIDLAEAEGLADLVAAETEAQRRQAIRQSGGALSRQAEAWRTRIVTMRALIEAELDFPDEDDVPGSVSDAVWSEAAALLAEIETALADAGRGERLRRGYEVVLTGPPNAGKSSLLNALARRDAAIVTEEPGTTRDLIEVRLDLDGLPVILVDSAGLRDAAGRVEQEGIRRARERAAAADLVLWLSPADAPVEPERPASGVPLLVLRTKCDLTAGRPDDRSAGVPPAEGDGSGALGWGPAGGGDRGGDRAGAGMGLPVSAATGEGLDRLRAEIVARAGVALGRGEDPLITRARHREALTAAADGLRRALSFDTLPLELRAEDLRAAGDAIGRITGRVGVEDLLDVIFGQFCIGK</sequence>
<feature type="region of interest" description="Disordered" evidence="9">
    <location>
        <begin position="334"/>
        <end position="375"/>
    </location>
</feature>
<dbReference type="CDD" id="cd04164">
    <property type="entry name" value="trmE"/>
    <property type="match status" value="1"/>
</dbReference>
<evidence type="ECO:0000313" key="12">
    <source>
        <dbReference type="Proteomes" id="UP000048984"/>
    </source>
</evidence>
<reference evidence="11 12" key="2">
    <citation type="submission" date="2015-10" db="EMBL/GenBank/DDBJ databases">
        <title>Draft Genome Sequence of Prosthecomicrobium hirschii ATCC 27832.</title>
        <authorList>
            <person name="Daniel J."/>
            <person name="Givan S.A."/>
            <person name="Brun Y.V."/>
            <person name="Brown P.J."/>
        </authorList>
    </citation>
    <scope>NUCLEOTIDE SEQUENCE [LARGE SCALE GENOMIC DNA]</scope>
    <source>
        <strain evidence="11 12">16</strain>
    </source>
</reference>
<evidence type="ECO:0000256" key="6">
    <source>
        <dbReference type="ARBA" id="ARBA00022958"/>
    </source>
</evidence>
<keyword evidence="12" id="KW-1185">Reference proteome</keyword>
<gene>
    <name evidence="8" type="primary">mnmE</name>
    <name evidence="8" type="synonym">trmE</name>
    <name evidence="11" type="ORF">ABB55_13565</name>
</gene>
<dbReference type="Pfam" id="PF12631">
    <property type="entry name" value="MnmE_helical"/>
    <property type="match status" value="1"/>
</dbReference>
<evidence type="ECO:0000256" key="9">
    <source>
        <dbReference type="SAM" id="MobiDB-lite"/>
    </source>
</evidence>
<feature type="compositionally biased region" description="Gly residues" evidence="9">
    <location>
        <begin position="349"/>
        <end position="373"/>
    </location>
</feature>
<dbReference type="InterPro" id="IPR025867">
    <property type="entry name" value="MnmE_helical"/>
</dbReference>
<evidence type="ECO:0000259" key="10">
    <source>
        <dbReference type="PROSITE" id="PS51709"/>
    </source>
</evidence>
<feature type="binding site" evidence="8">
    <location>
        <position position="232"/>
    </location>
    <ligand>
        <name>Mg(2+)</name>
        <dbReference type="ChEBI" id="CHEBI:18420"/>
    </ligand>
</feature>
<feature type="binding site" evidence="8">
    <location>
        <position position="121"/>
    </location>
    <ligand>
        <name>(6S)-5-formyl-5,6,7,8-tetrahydrofolate</name>
        <dbReference type="ChEBI" id="CHEBI:57457"/>
    </ligand>
</feature>
<dbReference type="EMBL" id="LJYW01000001">
    <property type="protein sequence ID" value="KPL55879.1"/>
    <property type="molecule type" value="Genomic_DNA"/>
</dbReference>
<reference evidence="11 12" key="1">
    <citation type="submission" date="2015-09" db="EMBL/GenBank/DDBJ databases">
        <authorList>
            <person name="Jackson K.R."/>
            <person name="Lunt B.L."/>
            <person name="Fisher J.N.B."/>
            <person name="Gardner A.V."/>
            <person name="Bailey M.E."/>
            <person name="Deus L.M."/>
            <person name="Earl A.S."/>
            <person name="Gibby P.D."/>
            <person name="Hartmann K.A."/>
            <person name="Liu J.E."/>
            <person name="Manci A.M."/>
            <person name="Nielsen D.A."/>
            <person name="Solomon M.B."/>
            <person name="Breakwell D.P."/>
            <person name="Burnett S.H."/>
            <person name="Grose J.H."/>
        </authorList>
    </citation>
    <scope>NUCLEOTIDE SEQUENCE [LARGE SCALE GENOMIC DNA]</scope>
    <source>
        <strain evidence="11 12">16</strain>
    </source>
</reference>
<dbReference type="InterPro" id="IPR027417">
    <property type="entry name" value="P-loop_NTPase"/>
</dbReference>
<dbReference type="NCBIfam" id="TIGR00231">
    <property type="entry name" value="small_GTP"/>
    <property type="match status" value="1"/>
</dbReference>
<organism evidence="11 12">
    <name type="scientific">Prosthecodimorpha hirschii</name>
    <dbReference type="NCBI Taxonomy" id="665126"/>
    <lineage>
        <taxon>Bacteria</taxon>
        <taxon>Pseudomonadati</taxon>
        <taxon>Pseudomonadota</taxon>
        <taxon>Alphaproteobacteria</taxon>
        <taxon>Hyphomicrobiales</taxon>
        <taxon>Ancalomicrobiaceae</taxon>
        <taxon>Prosthecodimorpha</taxon>
    </lineage>
</organism>
<keyword evidence="3 8" id="KW-0547">Nucleotide-binding</keyword>
<dbReference type="SUPFAM" id="SSF52540">
    <property type="entry name" value="P-loop containing nucleoside triphosphate hydrolases"/>
    <property type="match status" value="1"/>
</dbReference>
<keyword evidence="7 8" id="KW-0342">GTP-binding</keyword>
<comment type="subunit">
    <text evidence="8">Homodimer. Heterotetramer of two MnmE and two MnmG subunits.</text>
</comment>
<dbReference type="PROSITE" id="PS51709">
    <property type="entry name" value="G_TRME"/>
    <property type="match status" value="1"/>
</dbReference>
<keyword evidence="8" id="KW-0963">Cytoplasm</keyword>
<evidence type="ECO:0000256" key="3">
    <source>
        <dbReference type="ARBA" id="ARBA00022741"/>
    </source>
</evidence>
<dbReference type="GO" id="GO:0030488">
    <property type="term" value="P:tRNA methylation"/>
    <property type="evidence" value="ECO:0007669"/>
    <property type="project" value="TreeGrafter"/>
</dbReference>
<evidence type="ECO:0000256" key="1">
    <source>
        <dbReference type="ARBA" id="ARBA00011043"/>
    </source>
</evidence>
<keyword evidence="2 8" id="KW-0819">tRNA processing</keyword>
<dbReference type="InterPro" id="IPR027266">
    <property type="entry name" value="TrmE/GcvT-like"/>
</dbReference>
<dbReference type="GO" id="GO:0046872">
    <property type="term" value="F:metal ion binding"/>
    <property type="evidence" value="ECO:0007669"/>
    <property type="project" value="UniProtKB-KW"/>
</dbReference>
<feature type="binding site" evidence="8">
    <location>
        <position position="24"/>
    </location>
    <ligand>
        <name>(6S)-5-formyl-5,6,7,8-tetrahydrofolate</name>
        <dbReference type="ChEBI" id="CHEBI:57457"/>
    </ligand>
</feature>
<comment type="function">
    <text evidence="8">Exhibits a very high intrinsic GTPase hydrolysis rate. Involved in the addition of a carboxymethylaminomethyl (cmnm) group at the wobble position (U34) of certain tRNAs, forming tRNA-cmnm(5)s(2)U34.</text>
</comment>
<comment type="subcellular location">
    <subcellularLocation>
        <location evidence="8">Cytoplasm</location>
    </subcellularLocation>
</comment>
<comment type="caution">
    <text evidence="11">The sequence shown here is derived from an EMBL/GenBank/DDBJ whole genome shotgun (WGS) entry which is preliminary data.</text>
</comment>
<dbReference type="AlphaFoldDB" id="A0A0P6VWW5"/>
<comment type="caution">
    <text evidence="8">Lacks conserved residue(s) required for the propagation of feature annotation.</text>
</comment>
<dbReference type="GO" id="GO:0005525">
    <property type="term" value="F:GTP binding"/>
    <property type="evidence" value="ECO:0007669"/>
    <property type="project" value="UniProtKB-UniRule"/>
</dbReference>
<feature type="binding site" evidence="8">
    <location>
        <position position="473"/>
    </location>
    <ligand>
        <name>(6S)-5-formyl-5,6,7,8-tetrahydrofolate</name>
        <dbReference type="ChEBI" id="CHEBI:57457"/>
    </ligand>
</feature>
<dbReference type="EC" id="3.6.-.-" evidence="8"/>
<evidence type="ECO:0000313" key="11">
    <source>
        <dbReference type="EMBL" id="KPL55879.1"/>
    </source>
</evidence>
<feature type="binding site" evidence="8">
    <location>
        <begin position="228"/>
        <end position="233"/>
    </location>
    <ligand>
        <name>GTP</name>
        <dbReference type="ChEBI" id="CHEBI:37565"/>
    </ligand>
</feature>
<dbReference type="RefSeq" id="WP_054362046.1">
    <property type="nucleotide sequence ID" value="NZ_LJYW01000001.1"/>
</dbReference>
<comment type="similarity">
    <text evidence="1 8">Belongs to the TRAFAC class TrmE-Era-EngA-EngB-Septin-like GTPase superfamily. TrmE GTPase family.</text>
</comment>
<keyword evidence="6 8" id="KW-0630">Potassium</keyword>
<feature type="binding site" evidence="8">
    <location>
        <position position="81"/>
    </location>
    <ligand>
        <name>(6S)-5-formyl-5,6,7,8-tetrahydrofolate</name>
        <dbReference type="ChEBI" id="CHEBI:57457"/>
    </ligand>
</feature>
<name>A0A0P6VWW5_9HYPH</name>